<evidence type="ECO:0000256" key="22">
    <source>
        <dbReference type="SAM" id="SignalP"/>
    </source>
</evidence>
<evidence type="ECO:0000256" key="18">
    <source>
        <dbReference type="ARBA" id="ARBA00048666"/>
    </source>
</evidence>
<dbReference type="SUPFAM" id="SSF56801">
    <property type="entry name" value="Acetyl-CoA synthetase-like"/>
    <property type="match status" value="1"/>
</dbReference>
<keyword evidence="4" id="KW-1003">Cell membrane</keyword>
<keyword evidence="12" id="KW-0472">Membrane</keyword>
<dbReference type="PROSITE" id="PS00455">
    <property type="entry name" value="AMP_BINDING"/>
    <property type="match status" value="1"/>
</dbReference>
<evidence type="ECO:0000256" key="21">
    <source>
        <dbReference type="ARBA" id="ARBA00078285"/>
    </source>
</evidence>
<organism evidence="25 26">
    <name type="scientific">Cimex lectularius</name>
    <name type="common">Bed bug</name>
    <name type="synonym">Acanthia lectularia</name>
    <dbReference type="NCBI Taxonomy" id="79782"/>
    <lineage>
        <taxon>Eukaryota</taxon>
        <taxon>Metazoa</taxon>
        <taxon>Ecdysozoa</taxon>
        <taxon>Arthropoda</taxon>
        <taxon>Hexapoda</taxon>
        <taxon>Insecta</taxon>
        <taxon>Pterygota</taxon>
        <taxon>Neoptera</taxon>
        <taxon>Paraneoptera</taxon>
        <taxon>Hemiptera</taxon>
        <taxon>Heteroptera</taxon>
        <taxon>Panheteroptera</taxon>
        <taxon>Cimicomorpha</taxon>
        <taxon>Cimicidae</taxon>
        <taxon>Cimex</taxon>
    </lineage>
</organism>
<dbReference type="EnsemblMetazoa" id="XM_014386152.2">
    <property type="protein sequence ID" value="XP_014241638.1"/>
    <property type="gene ID" value="LOC106662235"/>
</dbReference>
<protein>
    <recommendedName>
        <fullName evidence="20">Very long-chain fatty acid transport protein</fullName>
        <ecNumber evidence="14">6.2.1.3</ecNumber>
    </recommendedName>
    <alternativeName>
        <fullName evidence="16">Long-chain-fatty-acid--CoA ligase</fullName>
    </alternativeName>
    <alternativeName>
        <fullName evidence="21">Very-long-chain acyl-CoA synthetase</fullName>
    </alternativeName>
</protein>
<dbReference type="GO" id="GO:0005778">
    <property type="term" value="C:peroxisomal membrane"/>
    <property type="evidence" value="ECO:0007669"/>
    <property type="project" value="UniProtKB-SubCell"/>
</dbReference>
<evidence type="ECO:0000313" key="25">
    <source>
        <dbReference type="EnsemblMetazoa" id="XP_014241638.1"/>
    </source>
</evidence>
<feature type="domain" description="AMP-dependent synthetase/ligase" evidence="23">
    <location>
        <begin position="59"/>
        <end position="405"/>
    </location>
</feature>
<keyword evidence="6" id="KW-0812">Transmembrane</keyword>
<keyword evidence="13" id="KW-0576">Peroxisome</keyword>
<dbReference type="FunFam" id="3.40.50.12780:FF:000019">
    <property type="entry name" value="Long-chain fatty acid transporter"/>
    <property type="match status" value="1"/>
</dbReference>
<evidence type="ECO:0000259" key="24">
    <source>
        <dbReference type="Pfam" id="PF13193"/>
    </source>
</evidence>
<dbReference type="FunFam" id="3.30.300.30:FF:000002">
    <property type="entry name" value="Long-chain fatty acid transport protein 1"/>
    <property type="match status" value="1"/>
</dbReference>
<comment type="catalytic activity">
    <reaction evidence="18">
        <text>tetracosanoate + ATP + CoA = tetracosanoyl-CoA + AMP + diphosphate</text>
        <dbReference type="Rhea" id="RHEA:33639"/>
        <dbReference type="ChEBI" id="CHEBI:30616"/>
        <dbReference type="ChEBI" id="CHEBI:31014"/>
        <dbReference type="ChEBI" id="CHEBI:33019"/>
        <dbReference type="ChEBI" id="CHEBI:57287"/>
        <dbReference type="ChEBI" id="CHEBI:65052"/>
        <dbReference type="ChEBI" id="CHEBI:456215"/>
    </reaction>
    <physiologicalReaction direction="left-to-right" evidence="18">
        <dbReference type="Rhea" id="RHEA:33640"/>
    </physiologicalReaction>
</comment>
<comment type="similarity">
    <text evidence="2">Belongs to the ATP-dependent AMP-binding enzyme family.</text>
</comment>
<dbReference type="InterPro" id="IPR020845">
    <property type="entry name" value="AMP-binding_CS"/>
</dbReference>
<dbReference type="GeneID" id="106662235"/>
<evidence type="ECO:0000256" key="19">
    <source>
        <dbReference type="ARBA" id="ARBA00060276"/>
    </source>
</evidence>
<dbReference type="RefSeq" id="XP_014241638.1">
    <property type="nucleotide sequence ID" value="XM_014386152.2"/>
</dbReference>
<evidence type="ECO:0000256" key="14">
    <source>
        <dbReference type="ARBA" id="ARBA00026121"/>
    </source>
</evidence>
<dbReference type="Pfam" id="PF00501">
    <property type="entry name" value="AMP-binding"/>
    <property type="match status" value="1"/>
</dbReference>
<sequence>MECSTIFLCVFLLLSAIGLLQKKKLATFFRDMHLVLNVGYVIISQKWYEYKNETIIDVFQRVVAKDPEKVALRHLDESWTFWKLEELSNRISRVFDSMNYSKGDCIALMMDGCPDYVACILGVVKNGGITALVNINQNREVLRRSIETTNAKALIYGTNYTEVISEIASSLKVDFYHVGEGMAVPGSNDLKSISENFPSTPMVQKIKARKHTEPLLYIFTSGTTGLPKAAIITHARYFMMTLGVKHSFGIKKEDVVYTSLPLYHTAGVILGVGQALLGGSTVVIRSKFSATNFFSDCIKYKCTVAQYIGEICRYILCTPESEVDCAHSVRLMFGNGLRAEVWEQFVKRFGVKQIGEFYGSTEGNANIINAWNKIGAVGYVPWFARRFHSAELVLVNEETKEPLRNSQGFCQKCKPGQPGIFIAKISKSKVTSHFNGYVDKEATKKKILENVFEKGDKWFNSGDVLSKDEYGYMYFKDRTGDTFRWKGENIATTEVEGVVTNIIGQKDITVYGVNVPSTEGKAGMLAIVDTEKQLDLDNLYKGLEKNLPSYARPIFVRVMEKLPFTGTFKIQKNQIQKEGYDPSKVKDPIFFLDVRSKKFIPLDEKVYEDILNNVVKL</sequence>
<keyword evidence="26" id="KW-1185">Reference proteome</keyword>
<dbReference type="GO" id="GO:0044539">
    <property type="term" value="P:long-chain fatty acid import into cell"/>
    <property type="evidence" value="ECO:0007669"/>
    <property type="project" value="TreeGrafter"/>
</dbReference>
<dbReference type="OMA" id="IYRDVFK"/>
<keyword evidence="8" id="KW-0443">Lipid metabolism</keyword>
<feature type="chain" id="PRO_5035158801" description="Very long-chain fatty acid transport protein" evidence="22">
    <location>
        <begin position="23"/>
        <end position="617"/>
    </location>
</feature>
<keyword evidence="11" id="KW-0445">Lipid transport</keyword>
<dbReference type="GO" id="GO:0005789">
    <property type="term" value="C:endoplasmic reticulum membrane"/>
    <property type="evidence" value="ECO:0007669"/>
    <property type="project" value="TreeGrafter"/>
</dbReference>
<evidence type="ECO:0000256" key="13">
    <source>
        <dbReference type="ARBA" id="ARBA00023140"/>
    </source>
</evidence>
<dbReference type="GO" id="GO:0005886">
    <property type="term" value="C:plasma membrane"/>
    <property type="evidence" value="ECO:0007669"/>
    <property type="project" value="UniProtKB-SubCell"/>
</dbReference>
<keyword evidence="7" id="KW-0547">Nucleotide-binding</keyword>
<evidence type="ECO:0000256" key="6">
    <source>
        <dbReference type="ARBA" id="ARBA00022692"/>
    </source>
</evidence>
<evidence type="ECO:0000256" key="5">
    <source>
        <dbReference type="ARBA" id="ARBA00022598"/>
    </source>
</evidence>
<keyword evidence="9" id="KW-0067">ATP-binding</keyword>
<dbReference type="Pfam" id="PF13193">
    <property type="entry name" value="AMP-binding_C"/>
    <property type="match status" value="1"/>
</dbReference>
<dbReference type="Gene3D" id="3.40.50.12780">
    <property type="entry name" value="N-terminal domain of ligase-like"/>
    <property type="match status" value="1"/>
</dbReference>
<dbReference type="InterPro" id="IPR000873">
    <property type="entry name" value="AMP-dep_synth/lig_dom"/>
</dbReference>
<evidence type="ECO:0000259" key="23">
    <source>
        <dbReference type="Pfam" id="PF00501"/>
    </source>
</evidence>
<accession>A0A8I6RCZ0</accession>
<evidence type="ECO:0000256" key="12">
    <source>
        <dbReference type="ARBA" id="ARBA00023136"/>
    </source>
</evidence>
<keyword evidence="8" id="KW-0276">Fatty acid metabolism</keyword>
<evidence type="ECO:0000313" key="26">
    <source>
        <dbReference type="Proteomes" id="UP000494040"/>
    </source>
</evidence>
<evidence type="ECO:0000256" key="16">
    <source>
        <dbReference type="ARBA" id="ARBA00041297"/>
    </source>
</evidence>
<dbReference type="InterPro" id="IPR025110">
    <property type="entry name" value="AMP-bd_C"/>
</dbReference>
<dbReference type="Gene3D" id="3.30.300.30">
    <property type="match status" value="1"/>
</dbReference>
<dbReference type="InterPro" id="IPR042099">
    <property type="entry name" value="ANL_N_sf"/>
</dbReference>
<dbReference type="PANTHER" id="PTHR43107">
    <property type="entry name" value="LONG-CHAIN FATTY ACID TRANSPORT PROTEIN"/>
    <property type="match status" value="1"/>
</dbReference>
<evidence type="ECO:0000256" key="15">
    <source>
        <dbReference type="ARBA" id="ARBA00036527"/>
    </source>
</evidence>
<evidence type="ECO:0000256" key="8">
    <source>
        <dbReference type="ARBA" id="ARBA00022832"/>
    </source>
</evidence>
<dbReference type="GO" id="GO:0005324">
    <property type="term" value="F:long-chain fatty acid transmembrane transporter activity"/>
    <property type="evidence" value="ECO:0007669"/>
    <property type="project" value="TreeGrafter"/>
</dbReference>
<evidence type="ECO:0000256" key="4">
    <source>
        <dbReference type="ARBA" id="ARBA00022475"/>
    </source>
</evidence>
<dbReference type="GO" id="GO:0004467">
    <property type="term" value="F:long-chain fatty acid-CoA ligase activity"/>
    <property type="evidence" value="ECO:0007669"/>
    <property type="project" value="UniProtKB-EC"/>
</dbReference>
<dbReference type="EC" id="6.2.1.3" evidence="14"/>
<keyword evidence="5" id="KW-0436">Ligase</keyword>
<evidence type="ECO:0000256" key="7">
    <source>
        <dbReference type="ARBA" id="ARBA00022741"/>
    </source>
</evidence>
<dbReference type="Proteomes" id="UP000494040">
    <property type="component" value="Unassembled WGS sequence"/>
</dbReference>
<evidence type="ECO:0000256" key="9">
    <source>
        <dbReference type="ARBA" id="ARBA00022840"/>
    </source>
</evidence>
<evidence type="ECO:0000256" key="11">
    <source>
        <dbReference type="ARBA" id="ARBA00023055"/>
    </source>
</evidence>
<evidence type="ECO:0000256" key="2">
    <source>
        <dbReference type="ARBA" id="ARBA00006432"/>
    </source>
</evidence>
<keyword evidence="10" id="KW-1133">Transmembrane helix</keyword>
<name>A0A8I6RCZ0_CIMLE</name>
<reference evidence="25" key="1">
    <citation type="submission" date="2022-01" db="UniProtKB">
        <authorList>
            <consortium name="EnsemblMetazoa"/>
        </authorList>
    </citation>
    <scope>IDENTIFICATION</scope>
</reference>
<dbReference type="PANTHER" id="PTHR43107:SF15">
    <property type="entry name" value="FATTY ACID TRANSPORT PROTEIN 3, ISOFORM A"/>
    <property type="match status" value="1"/>
</dbReference>
<evidence type="ECO:0000256" key="17">
    <source>
        <dbReference type="ARBA" id="ARBA00046271"/>
    </source>
</evidence>
<comment type="subcellular location">
    <subcellularLocation>
        <location evidence="1">Cell membrane</location>
        <topology evidence="1">Multi-pass membrane protein</topology>
    </subcellularLocation>
    <subcellularLocation>
        <location evidence="17">Peroxisome membrane</location>
    </subcellularLocation>
</comment>
<dbReference type="InterPro" id="IPR045851">
    <property type="entry name" value="AMP-bd_C_sf"/>
</dbReference>
<evidence type="ECO:0000256" key="1">
    <source>
        <dbReference type="ARBA" id="ARBA00004651"/>
    </source>
</evidence>
<comment type="catalytic activity">
    <reaction evidence="15">
        <text>a very long-chain fatty acid + ATP + CoA = a very long-chain fatty acyl-CoA + AMP + diphosphate</text>
        <dbReference type="Rhea" id="RHEA:54536"/>
        <dbReference type="ChEBI" id="CHEBI:30616"/>
        <dbReference type="ChEBI" id="CHEBI:33019"/>
        <dbReference type="ChEBI" id="CHEBI:57287"/>
        <dbReference type="ChEBI" id="CHEBI:58950"/>
        <dbReference type="ChEBI" id="CHEBI:138261"/>
        <dbReference type="ChEBI" id="CHEBI:456215"/>
    </reaction>
    <physiologicalReaction direction="left-to-right" evidence="15">
        <dbReference type="Rhea" id="RHEA:54537"/>
    </physiologicalReaction>
</comment>
<comment type="function">
    <text evidence="19">Acyl-CoA synthetase required for both the import of long chain fatty acids (LCFAs) (C14-C18) and the activation very long chain fatty acids (VLCFAs) (C20-C26) by esterification of the fatty acids into metabolically active CoA-thioesters for subsequent degradation or incorporation into phospholipids. The transport and fatty acyl-CoA synthetase activities are genetically separable and are thus independent activities. Esterifies VLCFAs in the peroxisome matrix. The VLCFAs are actively transported into peroxisomes by a PXA1-PXA2 heterodimeric transporter in the peroxisomal membrane.</text>
</comment>
<dbReference type="NCBIfam" id="NF006134">
    <property type="entry name" value="PRK08279.1"/>
    <property type="match status" value="1"/>
</dbReference>
<dbReference type="OrthoDB" id="288590at2759"/>
<keyword evidence="3" id="KW-0813">Transport</keyword>
<evidence type="ECO:0000256" key="3">
    <source>
        <dbReference type="ARBA" id="ARBA00022448"/>
    </source>
</evidence>
<proteinExistence type="inferred from homology"/>
<evidence type="ECO:0000256" key="20">
    <source>
        <dbReference type="ARBA" id="ARBA00068795"/>
    </source>
</evidence>
<keyword evidence="22" id="KW-0732">Signal</keyword>
<evidence type="ECO:0000256" key="10">
    <source>
        <dbReference type="ARBA" id="ARBA00022989"/>
    </source>
</evidence>
<feature type="signal peptide" evidence="22">
    <location>
        <begin position="1"/>
        <end position="22"/>
    </location>
</feature>
<dbReference type="AlphaFoldDB" id="A0A8I6RCZ0"/>
<dbReference type="KEGG" id="clec:106662235"/>
<dbReference type="GO" id="GO:0005524">
    <property type="term" value="F:ATP binding"/>
    <property type="evidence" value="ECO:0007669"/>
    <property type="project" value="UniProtKB-KW"/>
</dbReference>
<feature type="domain" description="AMP-binding enzyme C-terminal" evidence="24">
    <location>
        <begin position="494"/>
        <end position="569"/>
    </location>
</feature>